<dbReference type="CDD" id="cd10917">
    <property type="entry name" value="CE4_NodB_like_6s_7s"/>
    <property type="match status" value="1"/>
</dbReference>
<evidence type="ECO:0000256" key="1">
    <source>
        <dbReference type="ARBA" id="ARBA00022723"/>
    </source>
</evidence>
<feature type="compositionally biased region" description="Low complexity" evidence="3">
    <location>
        <begin position="64"/>
        <end position="89"/>
    </location>
</feature>
<name>E6SFH8_INTC7</name>
<dbReference type="AlphaFoldDB" id="E6SFH8"/>
<dbReference type="eggNOG" id="COG0726">
    <property type="taxonomic scope" value="Bacteria"/>
</dbReference>
<feature type="compositionally biased region" description="Pro residues" evidence="3">
    <location>
        <begin position="47"/>
        <end position="63"/>
    </location>
</feature>
<accession>E6SFH8</accession>
<dbReference type="EMBL" id="CP002343">
    <property type="protein sequence ID" value="ADU46716.1"/>
    <property type="molecule type" value="Genomic_DNA"/>
</dbReference>
<keyword evidence="2" id="KW-0378">Hydrolase</keyword>
<proteinExistence type="predicted"/>
<sequence>MTSSSPTASAPTSSATSTPSPRTSPRASTSPSSTSATSRPPTSRPVTTPPRPPTRTPTAPPPTTSRASTTTPATTPRTTPTTTSPRPVACTVPSGLLGRDLTRVPTDRKVVALTFDAGASNDGVASILATLADKGVPRTFFLTGDFVDAFPSSARAMAKYPIGNHTYNHPDLTTLSDSGIRTEINSAESRIKAVTGQDPRPYFRFPFGAVTTRTIAVVNAECYVPFRWTVDTLGWKGTSGGQSVGTVVNRVLDAAVPGEIVLMHVGAHPKDGSTLDADALPRMIDALRARGYGFVTLQAVLGSAP</sequence>
<dbReference type="GO" id="GO:0005975">
    <property type="term" value="P:carbohydrate metabolic process"/>
    <property type="evidence" value="ECO:0007669"/>
    <property type="project" value="InterPro"/>
</dbReference>
<dbReference type="HOGENOM" id="CLU_021264_4_1_11"/>
<evidence type="ECO:0000256" key="3">
    <source>
        <dbReference type="SAM" id="MobiDB-lite"/>
    </source>
</evidence>
<dbReference type="PROSITE" id="PS51677">
    <property type="entry name" value="NODB"/>
    <property type="match status" value="1"/>
</dbReference>
<evidence type="ECO:0000313" key="5">
    <source>
        <dbReference type="EMBL" id="ADU46716.1"/>
    </source>
</evidence>
<feature type="region of interest" description="Disordered" evidence="3">
    <location>
        <begin position="1"/>
        <end position="94"/>
    </location>
</feature>
<gene>
    <name evidence="5" type="ordered locus">Intca_0155</name>
</gene>
<dbReference type="InterPro" id="IPR002509">
    <property type="entry name" value="NODB_dom"/>
</dbReference>
<feature type="compositionally biased region" description="Low complexity" evidence="3">
    <location>
        <begin position="1"/>
        <end position="46"/>
    </location>
</feature>
<dbReference type="GO" id="GO:0016020">
    <property type="term" value="C:membrane"/>
    <property type="evidence" value="ECO:0007669"/>
    <property type="project" value="TreeGrafter"/>
</dbReference>
<keyword evidence="1" id="KW-0479">Metal-binding</keyword>
<keyword evidence="6" id="KW-1185">Reference proteome</keyword>
<dbReference type="SUPFAM" id="SSF88713">
    <property type="entry name" value="Glycoside hydrolase/deacetylase"/>
    <property type="match status" value="1"/>
</dbReference>
<dbReference type="Pfam" id="PF01522">
    <property type="entry name" value="Polysacc_deac_1"/>
    <property type="match status" value="1"/>
</dbReference>
<dbReference type="STRING" id="710696.Intca_0155"/>
<dbReference type="Proteomes" id="UP000008914">
    <property type="component" value="Chromosome"/>
</dbReference>
<dbReference type="PRINTS" id="PR01217">
    <property type="entry name" value="PRICHEXTENSN"/>
</dbReference>
<feature type="domain" description="NodB homology" evidence="4">
    <location>
        <begin position="109"/>
        <end position="295"/>
    </location>
</feature>
<reference evidence="5 6" key="1">
    <citation type="journal article" date="2010" name="Stand. Genomic Sci.">
        <title>Complete genome sequence of Intrasporangium calvum type strain (7 KIP).</title>
        <authorList>
            <person name="Del Rio T.G."/>
            <person name="Chertkov O."/>
            <person name="Yasawong M."/>
            <person name="Lucas S."/>
            <person name="Deshpande S."/>
            <person name="Cheng J.F."/>
            <person name="Detter C."/>
            <person name="Tapia R."/>
            <person name="Han C."/>
            <person name="Goodwin L."/>
            <person name="Pitluck S."/>
            <person name="Liolios K."/>
            <person name="Ivanova N."/>
            <person name="Mavromatis K."/>
            <person name="Pati A."/>
            <person name="Chen A."/>
            <person name="Palaniappan K."/>
            <person name="Land M."/>
            <person name="Hauser L."/>
            <person name="Chang Y.J."/>
            <person name="Jeffries C.D."/>
            <person name="Rohde M."/>
            <person name="Pukall R."/>
            <person name="Sikorski J."/>
            <person name="Goker M."/>
            <person name="Woyke T."/>
            <person name="Bristow J."/>
            <person name="Eisen J.A."/>
            <person name="Markowitz V."/>
            <person name="Hugenholtz P."/>
            <person name="Kyrpides N.C."/>
            <person name="Klenk H.P."/>
            <person name="Lapidus A."/>
        </authorList>
    </citation>
    <scope>NUCLEOTIDE SEQUENCE [LARGE SCALE GENOMIC DNA]</scope>
    <source>
        <strain evidence="6">ATCC 23552 / DSM 43043 / JCM 3097 / NBRC 12989 / 7 KIP</strain>
    </source>
</reference>
<dbReference type="PANTHER" id="PTHR10587:SF133">
    <property type="entry name" value="CHITIN DEACETYLASE 1-RELATED"/>
    <property type="match status" value="1"/>
</dbReference>
<dbReference type="InterPro" id="IPR050248">
    <property type="entry name" value="Polysacc_deacetylase_ArnD"/>
</dbReference>
<evidence type="ECO:0000313" key="6">
    <source>
        <dbReference type="Proteomes" id="UP000008914"/>
    </source>
</evidence>
<dbReference type="GO" id="GO:0016810">
    <property type="term" value="F:hydrolase activity, acting on carbon-nitrogen (but not peptide) bonds"/>
    <property type="evidence" value="ECO:0007669"/>
    <property type="project" value="InterPro"/>
</dbReference>
<dbReference type="PANTHER" id="PTHR10587">
    <property type="entry name" value="GLYCOSYL TRANSFERASE-RELATED"/>
    <property type="match status" value="1"/>
</dbReference>
<organism evidence="5 6">
    <name type="scientific">Intrasporangium calvum (strain ATCC 23552 / DSM 43043 / JCM 3097 / NBRC 12989 / NCIMB 10167 / NRRL B-3866 / 7 KIP)</name>
    <dbReference type="NCBI Taxonomy" id="710696"/>
    <lineage>
        <taxon>Bacteria</taxon>
        <taxon>Bacillati</taxon>
        <taxon>Actinomycetota</taxon>
        <taxon>Actinomycetes</taxon>
        <taxon>Micrococcales</taxon>
        <taxon>Intrasporangiaceae</taxon>
        <taxon>Intrasporangium</taxon>
    </lineage>
</organism>
<evidence type="ECO:0000256" key="2">
    <source>
        <dbReference type="ARBA" id="ARBA00022801"/>
    </source>
</evidence>
<dbReference type="InterPro" id="IPR011330">
    <property type="entry name" value="Glyco_hydro/deAcase_b/a-brl"/>
</dbReference>
<dbReference type="Gene3D" id="3.20.20.370">
    <property type="entry name" value="Glycoside hydrolase/deacetylase"/>
    <property type="match status" value="1"/>
</dbReference>
<protein>
    <submittedName>
        <fullName evidence="5">Polysaccharide deacetylase</fullName>
    </submittedName>
</protein>
<dbReference type="GO" id="GO:0046872">
    <property type="term" value="F:metal ion binding"/>
    <property type="evidence" value="ECO:0007669"/>
    <property type="project" value="UniProtKB-KW"/>
</dbReference>
<dbReference type="KEGG" id="ica:Intca_0155"/>
<evidence type="ECO:0000259" key="4">
    <source>
        <dbReference type="PROSITE" id="PS51677"/>
    </source>
</evidence>